<dbReference type="EMBL" id="GL348719">
    <property type="protein sequence ID" value="EFH44238.1"/>
    <property type="molecule type" value="Genomic_DNA"/>
</dbReference>
<dbReference type="PANTHER" id="PTHR34449:SF2">
    <property type="entry name" value="RHO TERMINATION FACTOR"/>
    <property type="match status" value="1"/>
</dbReference>
<dbReference type="PANTHER" id="PTHR34449">
    <property type="entry name" value="RHO TERMINATION FACTOR"/>
    <property type="match status" value="1"/>
</dbReference>
<dbReference type="eggNOG" id="ENOG502S2MZ">
    <property type="taxonomic scope" value="Eukaryota"/>
</dbReference>
<evidence type="ECO:0000313" key="3">
    <source>
        <dbReference type="Proteomes" id="UP000008694"/>
    </source>
</evidence>
<proteinExistence type="predicted"/>
<dbReference type="HOGENOM" id="CLU_1221180_0_0_1"/>
<feature type="region of interest" description="Disordered" evidence="1">
    <location>
        <begin position="141"/>
        <end position="193"/>
    </location>
</feature>
<feature type="region of interest" description="Disordered" evidence="1">
    <location>
        <begin position="105"/>
        <end position="129"/>
    </location>
</feature>
<accession>D7M9F6</accession>
<dbReference type="AlphaFoldDB" id="D7M9F6"/>
<dbReference type="OrthoDB" id="1931152at2759"/>
<keyword evidence="3" id="KW-1185">Reference proteome</keyword>
<dbReference type="STRING" id="81972.D7M9F6"/>
<sequence>MDLALHCPCAYPLIKQGFRRAKSANHLLVRDTPSLLFALRFEQSLSRTTINGDRRIWFHEKGGSSFTSMGRSNKGYVCCKKTSNPSKSNQEEIISLLRRIQSSISKGESRGIEEKKNSDESSKEKPLTKAILDVLEKSRKKTEGDISVKKKPPKGPVEVSQPPSNFAKKTPIPSASGPRGKLPLSNSNKALGEMNVKEEKASLMETMKLAELKEVAKNRGIKGYSKL</sequence>
<dbReference type="Proteomes" id="UP000008694">
    <property type="component" value="Unassembled WGS sequence"/>
</dbReference>
<name>D7M9F6_ARALL</name>
<evidence type="ECO:0000313" key="2">
    <source>
        <dbReference type="EMBL" id="EFH44238.1"/>
    </source>
</evidence>
<feature type="compositionally biased region" description="Basic and acidic residues" evidence="1">
    <location>
        <begin position="107"/>
        <end position="127"/>
    </location>
</feature>
<protein>
    <submittedName>
        <fullName evidence="2">Uncharacterized protein</fullName>
    </submittedName>
</protein>
<organism evidence="3">
    <name type="scientific">Arabidopsis lyrata subsp. lyrata</name>
    <name type="common">Lyre-leaved rock-cress</name>
    <dbReference type="NCBI Taxonomy" id="81972"/>
    <lineage>
        <taxon>Eukaryota</taxon>
        <taxon>Viridiplantae</taxon>
        <taxon>Streptophyta</taxon>
        <taxon>Embryophyta</taxon>
        <taxon>Tracheophyta</taxon>
        <taxon>Spermatophyta</taxon>
        <taxon>Magnoliopsida</taxon>
        <taxon>eudicotyledons</taxon>
        <taxon>Gunneridae</taxon>
        <taxon>Pentapetalae</taxon>
        <taxon>rosids</taxon>
        <taxon>malvids</taxon>
        <taxon>Brassicales</taxon>
        <taxon>Brassicaceae</taxon>
        <taxon>Camelineae</taxon>
        <taxon>Arabidopsis</taxon>
    </lineage>
</organism>
<evidence type="ECO:0000256" key="1">
    <source>
        <dbReference type="SAM" id="MobiDB-lite"/>
    </source>
</evidence>
<dbReference type="KEGG" id="aly:9306096"/>
<gene>
    <name evidence="2" type="ORF">ARALYDRAFT_492985</name>
</gene>
<reference evidence="3" key="1">
    <citation type="journal article" date="2011" name="Nat. Genet.">
        <title>The Arabidopsis lyrata genome sequence and the basis of rapid genome size change.</title>
        <authorList>
            <person name="Hu T.T."/>
            <person name="Pattyn P."/>
            <person name="Bakker E.G."/>
            <person name="Cao J."/>
            <person name="Cheng J.-F."/>
            <person name="Clark R.M."/>
            <person name="Fahlgren N."/>
            <person name="Fawcett J.A."/>
            <person name="Grimwood J."/>
            <person name="Gundlach H."/>
            <person name="Haberer G."/>
            <person name="Hollister J.D."/>
            <person name="Ossowski S."/>
            <person name="Ottilar R.P."/>
            <person name="Salamov A.A."/>
            <person name="Schneeberger K."/>
            <person name="Spannagl M."/>
            <person name="Wang X."/>
            <person name="Yang L."/>
            <person name="Nasrallah M.E."/>
            <person name="Bergelson J."/>
            <person name="Carrington J.C."/>
            <person name="Gaut B.S."/>
            <person name="Schmutz J."/>
            <person name="Mayer K.F.X."/>
            <person name="Van de Peer Y."/>
            <person name="Grigoriev I.V."/>
            <person name="Nordborg M."/>
            <person name="Weigel D."/>
            <person name="Guo Y.-L."/>
        </authorList>
    </citation>
    <scope>NUCLEOTIDE SEQUENCE [LARGE SCALE GENOMIC DNA]</scope>
    <source>
        <strain evidence="3">cv. MN47</strain>
    </source>
</reference>
<dbReference type="Gramene" id="fgenesh2_kg.7__2418__AT4G18740.1">
    <property type="protein sequence ID" value="fgenesh2_kg.7__2418__AT4G18740.1"/>
    <property type="gene ID" value="fgenesh2_kg.7__2418__AT4G18740.1"/>
</dbReference>
<feature type="non-terminal residue" evidence="2">
    <location>
        <position position="227"/>
    </location>
</feature>